<evidence type="ECO:0000313" key="4">
    <source>
        <dbReference type="Proteomes" id="UP000503264"/>
    </source>
</evidence>
<evidence type="ECO:0000256" key="1">
    <source>
        <dbReference type="ARBA" id="ARBA00007734"/>
    </source>
</evidence>
<protein>
    <submittedName>
        <fullName evidence="3">Soluble lytic murein transglycosylase</fullName>
        <ecNumber evidence="3">4.2.2.-</ecNumber>
    </submittedName>
</protein>
<sequence>MRLLTLYSLSAVVIWAGVIEYDEIITKQNSLSKDYYINRLANERKLSIEQAQNLQNQIFRKAGVVSKSLNKIAPPKPSTGKCQGVNASNITISSIECQNALTTISYSLKLSSQVRAKIAENLEVLHPQKARILKILNESNPAQIFAKNMQTEQFLAYFRAINAQKQAKQFSIDFDETFLNKLYQTNGFNAVLTELVLERKLDNFRENFIKISPNITEKNGAFFLALNAITLNKDEKATQFFARAEQTYEAQSQRDNAIFWLYLIKKDKNLLIKLANSTDINIYSLFAKDYVKSNPFDVYVPRPKKLKFEGSANINDPFFWEKMNNLVKNMSADEAREFAKQFYANDSIGYYAFFMQKANGWSRHYYVMPQSPELENIQDSRKALIYALARQESRFIPGVVSTSYALGTMQFMPFLANAIGKKELKIANFDQDDMFKADVAYKFANHHLDYLEKFLYHPLFIAYAYNGGIGFTKRLITRDDMFRDGKFEPFLSMELVPVRETRLYGKKVLANYIVYNSLMGSNIKISTLLQTLTQPALTDKFRK</sequence>
<organism evidence="3 4">
    <name type="scientific">Campylobacter mucosalis CCUG 21559</name>
    <dbReference type="NCBI Taxonomy" id="1032067"/>
    <lineage>
        <taxon>Bacteria</taxon>
        <taxon>Pseudomonadati</taxon>
        <taxon>Campylobacterota</taxon>
        <taxon>Epsilonproteobacteria</taxon>
        <taxon>Campylobacterales</taxon>
        <taxon>Campylobacteraceae</taxon>
        <taxon>Campylobacter</taxon>
    </lineage>
</organism>
<dbReference type="CDD" id="cd13401">
    <property type="entry name" value="Slt70-like"/>
    <property type="match status" value="1"/>
</dbReference>
<dbReference type="RefSeq" id="WP_171993765.1">
    <property type="nucleotide sequence ID" value="NZ_CP012542.1"/>
</dbReference>
<keyword evidence="3" id="KW-0456">Lyase</keyword>
<dbReference type="Pfam" id="PF01464">
    <property type="entry name" value="SLT"/>
    <property type="match status" value="1"/>
</dbReference>
<dbReference type="Proteomes" id="UP000503264">
    <property type="component" value="Chromosome"/>
</dbReference>
<dbReference type="InterPro" id="IPR008258">
    <property type="entry name" value="Transglycosylase_SLT_dom_1"/>
</dbReference>
<keyword evidence="4" id="KW-1185">Reference proteome</keyword>
<proteinExistence type="inferred from homology"/>
<dbReference type="PANTHER" id="PTHR37423:SF2">
    <property type="entry name" value="MEMBRANE-BOUND LYTIC MUREIN TRANSGLYCOSYLASE C"/>
    <property type="match status" value="1"/>
</dbReference>
<dbReference type="EC" id="4.2.2.-" evidence="3"/>
<dbReference type="InterPro" id="IPR023346">
    <property type="entry name" value="Lysozyme-like_dom_sf"/>
</dbReference>
<dbReference type="EMBL" id="CP012542">
    <property type="protein sequence ID" value="QCD44807.1"/>
    <property type="molecule type" value="Genomic_DNA"/>
</dbReference>
<evidence type="ECO:0000313" key="3">
    <source>
        <dbReference type="EMBL" id="QCD44807.1"/>
    </source>
</evidence>
<dbReference type="GO" id="GO:0016829">
    <property type="term" value="F:lyase activity"/>
    <property type="evidence" value="ECO:0007669"/>
    <property type="project" value="UniProtKB-KW"/>
</dbReference>
<accession>A0A6G5QGV5</accession>
<feature type="domain" description="Transglycosylase SLT" evidence="2">
    <location>
        <begin position="378"/>
        <end position="479"/>
    </location>
</feature>
<evidence type="ECO:0000259" key="2">
    <source>
        <dbReference type="Pfam" id="PF01464"/>
    </source>
</evidence>
<gene>
    <name evidence="3" type="primary">slt</name>
    <name evidence="3" type="ORF">CMUC_1024</name>
</gene>
<dbReference type="SUPFAM" id="SSF53955">
    <property type="entry name" value="Lysozyme-like"/>
    <property type="match status" value="1"/>
</dbReference>
<dbReference type="AlphaFoldDB" id="A0A6G5QGV5"/>
<dbReference type="PANTHER" id="PTHR37423">
    <property type="entry name" value="SOLUBLE LYTIC MUREIN TRANSGLYCOSYLASE-RELATED"/>
    <property type="match status" value="1"/>
</dbReference>
<name>A0A6G5QGV5_9BACT</name>
<comment type="similarity">
    <text evidence="1">Belongs to the transglycosylase Slt family.</text>
</comment>
<dbReference type="Gene3D" id="1.10.530.10">
    <property type="match status" value="1"/>
</dbReference>
<reference evidence="3 4" key="1">
    <citation type="submission" date="2016-07" db="EMBL/GenBank/DDBJ databases">
        <title>Comparative genomics of the Campylobacter concisus group.</title>
        <authorList>
            <person name="Miller W.G."/>
            <person name="Yee E."/>
            <person name="Chapman M.H."/>
            <person name="Huynh S."/>
            <person name="Bono J.L."/>
            <person name="On S.L.W."/>
            <person name="StLeger J."/>
            <person name="Foster G."/>
            <person name="Parker C.T."/>
        </authorList>
    </citation>
    <scope>NUCLEOTIDE SEQUENCE [LARGE SCALE GENOMIC DNA]</scope>
    <source>
        <strain evidence="3 4">CCUG 21559</strain>
    </source>
</reference>